<feature type="transmembrane region" description="Helical" evidence="7">
    <location>
        <begin position="112"/>
        <end position="130"/>
    </location>
</feature>
<comment type="similarity">
    <text evidence="2">Belongs to the TMEM45 family.</text>
</comment>
<evidence type="ECO:0000256" key="1">
    <source>
        <dbReference type="ARBA" id="ARBA00004141"/>
    </source>
</evidence>
<feature type="region of interest" description="Disordered" evidence="6">
    <location>
        <begin position="294"/>
        <end position="316"/>
    </location>
</feature>
<dbReference type="EMBL" id="JAMRDG010000001">
    <property type="protein sequence ID" value="KAJ3700634.1"/>
    <property type="molecule type" value="Genomic_DNA"/>
</dbReference>
<evidence type="ECO:0000256" key="5">
    <source>
        <dbReference type="ARBA" id="ARBA00023136"/>
    </source>
</evidence>
<evidence type="ECO:0000256" key="2">
    <source>
        <dbReference type="ARBA" id="ARBA00006948"/>
    </source>
</evidence>
<sequence>MSGLLPFFVAGLGFLFISAVESSLPISSASGSPSRSRYLPLRLRYTSFLTLSSLFLLSSLLATFNSLSSTHDPLGASLPLSSLAAASLFLLYSLSGLLSLPPVSLLPLPSSFLDLLAIFSFSLEFIYFYLRRKDLDGIENRYFDLLLVPILLCIVSTVLIISWPRSVAPRLARAAGLALQGTWFLQMGFSFFTNAIAHGCDIHHKSTANYTIKCKTHEEYHRARAIATLQFNCHLALLVVMATVVYGLVARNKVSTDNGYRPLNKELQMGTGISRFTLDSDEEDAEIVIESNGHESSEVALHVPDENGTVEKISRD</sequence>
<evidence type="ECO:0000256" key="7">
    <source>
        <dbReference type="SAM" id="Phobius"/>
    </source>
</evidence>
<feature type="chain" id="PRO_5041919688" description="MARVEL domain-containing protein" evidence="8">
    <location>
        <begin position="23"/>
        <end position="316"/>
    </location>
</feature>
<dbReference type="PANTHER" id="PTHR46285">
    <property type="entry name" value="PROTEINASE INHIBITOR I4, SERPIN (DUF716)-RELATED"/>
    <property type="match status" value="1"/>
</dbReference>
<dbReference type="AlphaFoldDB" id="A0AAD5ZMY5"/>
<protein>
    <recommendedName>
        <fullName evidence="11">MARVEL domain-containing protein</fullName>
    </recommendedName>
</protein>
<feature type="transmembrane region" description="Helical" evidence="7">
    <location>
        <begin position="183"/>
        <end position="204"/>
    </location>
</feature>
<keyword evidence="5 7" id="KW-0472">Membrane</keyword>
<keyword evidence="4 7" id="KW-1133">Transmembrane helix</keyword>
<feature type="transmembrane region" description="Helical" evidence="7">
    <location>
        <begin position="225"/>
        <end position="249"/>
    </location>
</feature>
<feature type="transmembrane region" description="Helical" evidence="7">
    <location>
        <begin position="76"/>
        <end position="100"/>
    </location>
</feature>
<name>A0AAD5ZMY5_9POAL</name>
<gene>
    <name evidence="9" type="ORF">LUZ61_004339</name>
</gene>
<dbReference type="PANTHER" id="PTHR46285:SF7">
    <property type="entry name" value="OS06G0238900 PROTEIN"/>
    <property type="match status" value="1"/>
</dbReference>
<keyword evidence="8" id="KW-0732">Signal</keyword>
<evidence type="ECO:0000256" key="4">
    <source>
        <dbReference type="ARBA" id="ARBA00022989"/>
    </source>
</evidence>
<evidence type="ECO:0000313" key="9">
    <source>
        <dbReference type="EMBL" id="KAJ3700634.1"/>
    </source>
</evidence>
<evidence type="ECO:0000256" key="3">
    <source>
        <dbReference type="ARBA" id="ARBA00022692"/>
    </source>
</evidence>
<feature type="transmembrane region" description="Helical" evidence="7">
    <location>
        <begin position="142"/>
        <end position="163"/>
    </location>
</feature>
<evidence type="ECO:0008006" key="11">
    <source>
        <dbReference type="Google" id="ProtNLM"/>
    </source>
</evidence>
<reference evidence="9 10" key="1">
    <citation type="journal article" date="2022" name="Cell">
        <title>Repeat-based holocentromeres influence genome architecture and karyotype evolution.</title>
        <authorList>
            <person name="Hofstatter P.G."/>
            <person name="Thangavel G."/>
            <person name="Lux T."/>
            <person name="Neumann P."/>
            <person name="Vondrak T."/>
            <person name="Novak P."/>
            <person name="Zhang M."/>
            <person name="Costa L."/>
            <person name="Castellani M."/>
            <person name="Scott A."/>
            <person name="Toegelov H."/>
            <person name="Fuchs J."/>
            <person name="Mata-Sucre Y."/>
            <person name="Dias Y."/>
            <person name="Vanzela A.L.L."/>
            <person name="Huettel B."/>
            <person name="Almeida C.C.S."/>
            <person name="Simkova H."/>
            <person name="Souza G."/>
            <person name="Pedrosa-Harand A."/>
            <person name="Macas J."/>
            <person name="Mayer K.F.X."/>
            <person name="Houben A."/>
            <person name="Marques A."/>
        </authorList>
    </citation>
    <scope>NUCLEOTIDE SEQUENCE [LARGE SCALE GENOMIC DNA]</scope>
    <source>
        <strain evidence="9">RhyTen1mFocal</strain>
    </source>
</reference>
<dbReference type="GO" id="GO:0016020">
    <property type="term" value="C:membrane"/>
    <property type="evidence" value="ECO:0007669"/>
    <property type="project" value="UniProtKB-SubCell"/>
</dbReference>
<dbReference type="Pfam" id="PF04819">
    <property type="entry name" value="DUF716"/>
    <property type="match status" value="1"/>
</dbReference>
<comment type="subcellular location">
    <subcellularLocation>
        <location evidence="1">Membrane</location>
        <topology evidence="1">Multi-pass membrane protein</topology>
    </subcellularLocation>
</comment>
<feature type="transmembrane region" description="Helical" evidence="7">
    <location>
        <begin position="45"/>
        <end position="64"/>
    </location>
</feature>
<keyword evidence="10" id="KW-1185">Reference proteome</keyword>
<dbReference type="Proteomes" id="UP001210211">
    <property type="component" value="Unassembled WGS sequence"/>
</dbReference>
<dbReference type="InterPro" id="IPR006904">
    <property type="entry name" value="DUF716"/>
</dbReference>
<evidence type="ECO:0000313" key="10">
    <source>
        <dbReference type="Proteomes" id="UP001210211"/>
    </source>
</evidence>
<feature type="signal peptide" evidence="8">
    <location>
        <begin position="1"/>
        <end position="22"/>
    </location>
</feature>
<comment type="caution">
    <text evidence="9">The sequence shown here is derived from an EMBL/GenBank/DDBJ whole genome shotgun (WGS) entry which is preliminary data.</text>
</comment>
<proteinExistence type="inferred from homology"/>
<evidence type="ECO:0000256" key="6">
    <source>
        <dbReference type="SAM" id="MobiDB-lite"/>
    </source>
</evidence>
<accession>A0AAD5ZMY5</accession>
<keyword evidence="3 7" id="KW-0812">Transmembrane</keyword>
<organism evidence="9 10">
    <name type="scientific">Rhynchospora tenuis</name>
    <dbReference type="NCBI Taxonomy" id="198213"/>
    <lineage>
        <taxon>Eukaryota</taxon>
        <taxon>Viridiplantae</taxon>
        <taxon>Streptophyta</taxon>
        <taxon>Embryophyta</taxon>
        <taxon>Tracheophyta</taxon>
        <taxon>Spermatophyta</taxon>
        <taxon>Magnoliopsida</taxon>
        <taxon>Liliopsida</taxon>
        <taxon>Poales</taxon>
        <taxon>Cyperaceae</taxon>
        <taxon>Cyperoideae</taxon>
        <taxon>Rhynchosporeae</taxon>
        <taxon>Rhynchospora</taxon>
    </lineage>
</organism>
<evidence type="ECO:0000256" key="8">
    <source>
        <dbReference type="SAM" id="SignalP"/>
    </source>
</evidence>